<organism evidence="1 2">
    <name type="scientific">Natrialba swarupiae</name>
    <dbReference type="NCBI Taxonomy" id="2448032"/>
    <lineage>
        <taxon>Archaea</taxon>
        <taxon>Methanobacteriati</taxon>
        <taxon>Methanobacteriota</taxon>
        <taxon>Stenosarchaea group</taxon>
        <taxon>Halobacteria</taxon>
        <taxon>Halobacteriales</taxon>
        <taxon>Natrialbaceae</taxon>
        <taxon>Natrialba</taxon>
    </lineage>
</organism>
<accession>A0A5D5APH8</accession>
<comment type="caution">
    <text evidence="1">The sequence shown here is derived from an EMBL/GenBank/DDBJ whole genome shotgun (WGS) entry which is preliminary data.</text>
</comment>
<gene>
    <name evidence="1" type="ORF">FYC77_14165</name>
</gene>
<evidence type="ECO:0000313" key="2">
    <source>
        <dbReference type="Proteomes" id="UP000324104"/>
    </source>
</evidence>
<name>A0A5D5APH8_9EURY</name>
<sequence>MNRRHVLGAIGSVGSLGTLAYATRDPVRTLEFRLWLSEEAAAYDGVAERVLEYVEELMTFEFWSLEASFGGVLSVSTEDGARVTTGGEWPLALASGTVGSSDVEPAGDVNLIVTDGQMKRAPTGYGLPHVASVGGARHIADLEPFDKLVGSGPEGDVQRRIVPLQTRTRTIQILLHEVGHALGLHHDHGVAFRYGDAIVSTPMLSTYAFSSNSPYDRSRCGTSYPDPGDLSRQLSLAFSTCARRELTSYSGGVRLRNSSGR</sequence>
<dbReference type="SUPFAM" id="SSF55486">
    <property type="entry name" value="Metalloproteases ('zincins'), catalytic domain"/>
    <property type="match status" value="1"/>
</dbReference>
<dbReference type="EMBL" id="VTAW01000019">
    <property type="protein sequence ID" value="TYT61350.1"/>
    <property type="molecule type" value="Genomic_DNA"/>
</dbReference>
<dbReference type="InterPro" id="IPR024079">
    <property type="entry name" value="MetalloPept_cat_dom_sf"/>
</dbReference>
<dbReference type="RefSeq" id="WP_149082147.1">
    <property type="nucleotide sequence ID" value="NZ_VTAW01000019.1"/>
</dbReference>
<dbReference type="Gene3D" id="3.40.390.10">
    <property type="entry name" value="Collagenase (Catalytic Domain)"/>
    <property type="match status" value="1"/>
</dbReference>
<dbReference type="AlphaFoldDB" id="A0A5D5APH8"/>
<evidence type="ECO:0000313" key="1">
    <source>
        <dbReference type="EMBL" id="TYT61350.1"/>
    </source>
</evidence>
<dbReference type="Proteomes" id="UP000324104">
    <property type="component" value="Unassembled WGS sequence"/>
</dbReference>
<dbReference type="GO" id="GO:0008237">
    <property type="term" value="F:metallopeptidase activity"/>
    <property type="evidence" value="ECO:0007669"/>
    <property type="project" value="InterPro"/>
</dbReference>
<keyword evidence="2" id="KW-1185">Reference proteome</keyword>
<reference evidence="1 2" key="1">
    <citation type="submission" date="2019-08" db="EMBL/GenBank/DDBJ databases">
        <title>Archaea genome.</title>
        <authorList>
            <person name="Kajale S."/>
            <person name="Shouche Y."/>
            <person name="Deshpande N."/>
            <person name="Sharma A."/>
        </authorList>
    </citation>
    <scope>NUCLEOTIDE SEQUENCE [LARGE SCALE GENOMIC DNA]</scope>
    <source>
        <strain evidence="1 2">ESP3B_9</strain>
    </source>
</reference>
<protein>
    <submittedName>
        <fullName evidence="1">Peptidase M10A and M12B matrixin and adamalysin</fullName>
    </submittedName>
</protein>
<proteinExistence type="predicted"/>